<evidence type="ECO:0000313" key="2">
    <source>
        <dbReference type="Proteomes" id="UP000499080"/>
    </source>
</evidence>
<proteinExistence type="predicted"/>
<keyword evidence="2" id="KW-1185">Reference proteome</keyword>
<dbReference type="AlphaFoldDB" id="A0A4Y2Q9E6"/>
<comment type="caution">
    <text evidence="1">The sequence shown here is derived from an EMBL/GenBank/DDBJ whole genome shotgun (WGS) entry which is preliminary data.</text>
</comment>
<gene>
    <name evidence="1" type="ORF">AVEN_156119_1</name>
</gene>
<protein>
    <submittedName>
        <fullName evidence="1">Uncharacterized protein</fullName>
    </submittedName>
</protein>
<dbReference type="Proteomes" id="UP000499080">
    <property type="component" value="Unassembled WGS sequence"/>
</dbReference>
<organism evidence="1 2">
    <name type="scientific">Araneus ventricosus</name>
    <name type="common">Orbweaver spider</name>
    <name type="synonym">Epeira ventricosa</name>
    <dbReference type="NCBI Taxonomy" id="182803"/>
    <lineage>
        <taxon>Eukaryota</taxon>
        <taxon>Metazoa</taxon>
        <taxon>Ecdysozoa</taxon>
        <taxon>Arthropoda</taxon>
        <taxon>Chelicerata</taxon>
        <taxon>Arachnida</taxon>
        <taxon>Araneae</taxon>
        <taxon>Araneomorphae</taxon>
        <taxon>Entelegynae</taxon>
        <taxon>Araneoidea</taxon>
        <taxon>Araneidae</taxon>
        <taxon>Araneus</taxon>
    </lineage>
</organism>
<evidence type="ECO:0000313" key="1">
    <source>
        <dbReference type="EMBL" id="GBN60835.1"/>
    </source>
</evidence>
<reference evidence="1 2" key="1">
    <citation type="journal article" date="2019" name="Sci. Rep.">
        <title>Orb-weaving spider Araneus ventricosus genome elucidates the spidroin gene catalogue.</title>
        <authorList>
            <person name="Kono N."/>
            <person name="Nakamura H."/>
            <person name="Ohtoshi R."/>
            <person name="Moran D.A.P."/>
            <person name="Shinohara A."/>
            <person name="Yoshida Y."/>
            <person name="Fujiwara M."/>
            <person name="Mori M."/>
            <person name="Tomita M."/>
            <person name="Arakawa K."/>
        </authorList>
    </citation>
    <scope>NUCLEOTIDE SEQUENCE [LARGE SCALE GENOMIC DNA]</scope>
</reference>
<sequence>MKFLKARAPTLKPARGRCGLVRPLEVGVGAGMTNFSPDVMAISIVGPPVSWNSHMGLTQKGRPCSCLKDV</sequence>
<accession>A0A4Y2Q9E6</accession>
<dbReference type="EMBL" id="BGPR01013470">
    <property type="protein sequence ID" value="GBN60835.1"/>
    <property type="molecule type" value="Genomic_DNA"/>
</dbReference>
<name>A0A4Y2Q9E6_ARAVE</name>